<dbReference type="Proteomes" id="UP000000268">
    <property type="component" value="Chromosome"/>
</dbReference>
<dbReference type="HOGENOM" id="CLU_156519_0_0_3"/>
<dbReference type="AlphaFoldDB" id="B0C935"/>
<accession>B0C935</accession>
<reference evidence="1 2" key="1">
    <citation type="journal article" date="2008" name="Proc. Natl. Acad. Sci. U.S.A.">
        <title>Niche adaptation and genome expansion in the chlorophyll d-producing cyanobacterium Acaryochloris marina.</title>
        <authorList>
            <person name="Swingley W.D."/>
            <person name="Chen M."/>
            <person name="Cheung P.C."/>
            <person name="Conrad A.L."/>
            <person name="Dejesa L.C."/>
            <person name="Hao J."/>
            <person name="Honchak B.M."/>
            <person name="Karbach L.E."/>
            <person name="Kurdoglu A."/>
            <person name="Lahiri S."/>
            <person name="Mastrian S.D."/>
            <person name="Miyashita H."/>
            <person name="Page L."/>
            <person name="Ramakrishna P."/>
            <person name="Satoh S."/>
            <person name="Sattley W.M."/>
            <person name="Shimada Y."/>
            <person name="Taylor H.L."/>
            <person name="Tomo T."/>
            <person name="Tsuchiya T."/>
            <person name="Wang Z.T."/>
            <person name="Raymond J."/>
            <person name="Mimuro M."/>
            <person name="Blankenship R.E."/>
            <person name="Touchman J.W."/>
        </authorList>
    </citation>
    <scope>NUCLEOTIDE SEQUENCE [LARGE SCALE GENOMIC DNA]</scope>
    <source>
        <strain evidence="2">MBIC 11017</strain>
    </source>
</reference>
<gene>
    <name evidence="1" type="ordered locus">AM1_1545</name>
</gene>
<protein>
    <submittedName>
        <fullName evidence="1">Uncharacterized protein</fullName>
    </submittedName>
</protein>
<organism evidence="1 2">
    <name type="scientific">Acaryochloris marina (strain MBIC 11017)</name>
    <dbReference type="NCBI Taxonomy" id="329726"/>
    <lineage>
        <taxon>Bacteria</taxon>
        <taxon>Bacillati</taxon>
        <taxon>Cyanobacteriota</taxon>
        <taxon>Cyanophyceae</taxon>
        <taxon>Acaryochloridales</taxon>
        <taxon>Acaryochloridaceae</taxon>
        <taxon>Acaryochloris</taxon>
    </lineage>
</organism>
<proteinExistence type="predicted"/>
<dbReference type="KEGG" id="amr:AM1_1545"/>
<dbReference type="eggNOG" id="COG1262">
    <property type="taxonomic scope" value="Bacteria"/>
</dbReference>
<sequence length="124" mass="13960">MQITFGQSNPDLEEHERLLFSKRVLSELRDLDQVEHAERTEKEASEFGEKGFSTLVGFLTAEVTLPNLKAFINWMGDRFSDQPMKVKVKVGEQEVEFEARSQLELAQLEEVANSLLAKMSAGGA</sequence>
<keyword evidence="2" id="KW-1185">Reference proteome</keyword>
<dbReference type="EMBL" id="CP000828">
    <property type="protein sequence ID" value="ABW26570.1"/>
    <property type="molecule type" value="Genomic_DNA"/>
</dbReference>
<name>B0C935_ACAM1</name>
<evidence type="ECO:0000313" key="2">
    <source>
        <dbReference type="Proteomes" id="UP000000268"/>
    </source>
</evidence>
<evidence type="ECO:0000313" key="1">
    <source>
        <dbReference type="EMBL" id="ABW26570.1"/>
    </source>
</evidence>